<dbReference type="Pfam" id="PF12802">
    <property type="entry name" value="MarR_2"/>
    <property type="match status" value="1"/>
</dbReference>
<dbReference type="GO" id="GO:0003700">
    <property type="term" value="F:DNA-binding transcription factor activity"/>
    <property type="evidence" value="ECO:0007669"/>
    <property type="project" value="InterPro"/>
</dbReference>
<name>A0A2C9A3D7_9MICO</name>
<gene>
    <name evidence="2" type="ORF">SAMN06296378_2909</name>
</gene>
<dbReference type="InterPro" id="IPR039422">
    <property type="entry name" value="MarR/SlyA-like"/>
</dbReference>
<dbReference type="RefSeq" id="WP_097061952.1">
    <property type="nucleotide sequence ID" value="NZ_BMLC01000001.1"/>
</dbReference>
<evidence type="ECO:0000313" key="3">
    <source>
        <dbReference type="Proteomes" id="UP000219440"/>
    </source>
</evidence>
<dbReference type="PROSITE" id="PS50995">
    <property type="entry name" value="HTH_MARR_2"/>
    <property type="match status" value="1"/>
</dbReference>
<dbReference type="Gene3D" id="1.10.10.10">
    <property type="entry name" value="Winged helix-like DNA-binding domain superfamily/Winged helix DNA-binding domain"/>
    <property type="match status" value="1"/>
</dbReference>
<dbReference type="EMBL" id="OCST01000006">
    <property type="protein sequence ID" value="SOE73980.1"/>
    <property type="molecule type" value="Genomic_DNA"/>
</dbReference>
<dbReference type="InterPro" id="IPR000835">
    <property type="entry name" value="HTH_MarR-typ"/>
</dbReference>
<keyword evidence="2" id="KW-0238">DNA-binding</keyword>
<proteinExistence type="predicted"/>
<dbReference type="Proteomes" id="UP000219440">
    <property type="component" value="Unassembled WGS sequence"/>
</dbReference>
<organism evidence="2 3">
    <name type="scientific">Salinibacterium xinjiangense</name>
    <dbReference type="NCBI Taxonomy" id="386302"/>
    <lineage>
        <taxon>Bacteria</taxon>
        <taxon>Bacillati</taxon>
        <taxon>Actinomycetota</taxon>
        <taxon>Actinomycetes</taxon>
        <taxon>Micrococcales</taxon>
        <taxon>Microbacteriaceae</taxon>
        <taxon>Salinibacterium</taxon>
    </lineage>
</organism>
<keyword evidence="3" id="KW-1185">Reference proteome</keyword>
<dbReference type="PRINTS" id="PR00598">
    <property type="entry name" value="HTHMARR"/>
</dbReference>
<evidence type="ECO:0000313" key="2">
    <source>
        <dbReference type="EMBL" id="SOE73980.1"/>
    </source>
</evidence>
<protein>
    <submittedName>
        <fullName evidence="2">DNA-binding transcriptional regulator, MarR family</fullName>
    </submittedName>
</protein>
<dbReference type="PANTHER" id="PTHR33164:SF99">
    <property type="entry name" value="MARR FAMILY REGULATORY PROTEIN"/>
    <property type="match status" value="1"/>
</dbReference>
<dbReference type="InterPro" id="IPR036388">
    <property type="entry name" value="WH-like_DNA-bd_sf"/>
</dbReference>
<dbReference type="PANTHER" id="PTHR33164">
    <property type="entry name" value="TRANSCRIPTIONAL REGULATOR, MARR FAMILY"/>
    <property type="match status" value="1"/>
</dbReference>
<dbReference type="InterPro" id="IPR036390">
    <property type="entry name" value="WH_DNA-bd_sf"/>
</dbReference>
<reference evidence="2 3" key="1">
    <citation type="submission" date="2017-09" db="EMBL/GenBank/DDBJ databases">
        <authorList>
            <person name="Ehlers B."/>
            <person name="Leendertz F.H."/>
        </authorList>
    </citation>
    <scope>NUCLEOTIDE SEQUENCE [LARGE SCALE GENOMIC DNA]</scope>
    <source>
        <strain evidence="2 3">CGMCC 1.05381</strain>
    </source>
</reference>
<dbReference type="OrthoDB" id="8635520at2"/>
<dbReference type="SUPFAM" id="SSF46785">
    <property type="entry name" value="Winged helix' DNA-binding domain"/>
    <property type="match status" value="1"/>
</dbReference>
<sequence>MTIWLDDDQQAAWRKLATVVERLPGVLDSQLRRDSDLSHFDYLTLAMLSEAPDHALRMTQLAERTSSTLQRLSHVASRLENRGYLRRSPCPGDRRTTNAQLTEAGWEKVQATAPGHVATVLCTVFASLDAQDVAALDHVMGKVMQTLDADPPL</sequence>
<dbReference type="AlphaFoldDB" id="A0A2C9A3D7"/>
<dbReference type="SMART" id="SM00347">
    <property type="entry name" value="HTH_MARR"/>
    <property type="match status" value="1"/>
</dbReference>
<evidence type="ECO:0000259" key="1">
    <source>
        <dbReference type="PROSITE" id="PS50995"/>
    </source>
</evidence>
<dbReference type="GO" id="GO:0003677">
    <property type="term" value="F:DNA binding"/>
    <property type="evidence" value="ECO:0007669"/>
    <property type="project" value="UniProtKB-KW"/>
</dbReference>
<dbReference type="GO" id="GO:0006950">
    <property type="term" value="P:response to stress"/>
    <property type="evidence" value="ECO:0007669"/>
    <property type="project" value="TreeGrafter"/>
</dbReference>
<feature type="domain" description="HTH marR-type" evidence="1">
    <location>
        <begin position="9"/>
        <end position="145"/>
    </location>
</feature>
<accession>A0A2C9A3D7</accession>